<dbReference type="CDD" id="cd00143">
    <property type="entry name" value="PP2Cc"/>
    <property type="match status" value="1"/>
</dbReference>
<dbReference type="Pfam" id="PF00481">
    <property type="entry name" value="PP2C"/>
    <property type="match status" value="1"/>
</dbReference>
<dbReference type="GO" id="GO:0046872">
    <property type="term" value="F:metal ion binding"/>
    <property type="evidence" value="ECO:0007669"/>
    <property type="project" value="UniProtKB-KW"/>
</dbReference>
<evidence type="ECO:0000256" key="2">
    <source>
        <dbReference type="ARBA" id="ARBA00022801"/>
    </source>
</evidence>
<dbReference type="SUPFAM" id="SSF81606">
    <property type="entry name" value="PP2C-like"/>
    <property type="match status" value="1"/>
</dbReference>
<dbReference type="AlphaFoldDB" id="L7FMB9"/>
<dbReference type="InterPro" id="IPR001932">
    <property type="entry name" value="PPM-type_phosphatase-like_dom"/>
</dbReference>
<dbReference type="SMART" id="SM00332">
    <property type="entry name" value="PP2Cc"/>
    <property type="match status" value="1"/>
</dbReference>
<dbReference type="OrthoDB" id="10264738at2759"/>
<reference evidence="6 7" key="1">
    <citation type="submission" date="2012-10" db="EMBL/GenBank/DDBJ databases">
        <authorList>
            <person name="Zafar N."/>
            <person name="Inman J."/>
            <person name="Hall N."/>
            <person name="Lorenzi H."/>
            <person name="Caler E."/>
        </authorList>
    </citation>
    <scope>NUCLEOTIDE SEQUENCE [LARGE SCALE GENOMIC DNA]</scope>
    <source>
        <strain evidence="6 7">IP1</strain>
    </source>
</reference>
<dbReference type="GeneID" id="14890561"/>
<organism evidence="6 7">
    <name type="scientific">Entamoeba invadens IP1</name>
    <dbReference type="NCBI Taxonomy" id="370355"/>
    <lineage>
        <taxon>Eukaryota</taxon>
        <taxon>Amoebozoa</taxon>
        <taxon>Evosea</taxon>
        <taxon>Archamoebae</taxon>
        <taxon>Mastigamoebida</taxon>
        <taxon>Entamoebidae</taxon>
        <taxon>Entamoeba</taxon>
    </lineage>
</organism>
<dbReference type="OMA" id="IMITRSI"/>
<proteinExistence type="inferred from homology"/>
<dbReference type="GO" id="GO:0004722">
    <property type="term" value="F:protein serine/threonine phosphatase activity"/>
    <property type="evidence" value="ECO:0007669"/>
    <property type="project" value="UniProtKB-EC"/>
</dbReference>
<evidence type="ECO:0000313" key="6">
    <source>
        <dbReference type="EMBL" id="ELP91563.1"/>
    </source>
</evidence>
<dbReference type="Gene3D" id="3.60.40.10">
    <property type="entry name" value="PPM-type phosphatase domain"/>
    <property type="match status" value="1"/>
</dbReference>
<dbReference type="Proteomes" id="UP000014680">
    <property type="component" value="Unassembled WGS sequence"/>
</dbReference>
<dbReference type="InterPro" id="IPR015655">
    <property type="entry name" value="PP2C"/>
</dbReference>
<dbReference type="PANTHER" id="PTHR47992">
    <property type="entry name" value="PROTEIN PHOSPHATASE"/>
    <property type="match status" value="1"/>
</dbReference>
<gene>
    <name evidence="6" type="ORF">EIN_128730</name>
</gene>
<evidence type="ECO:0000256" key="4">
    <source>
        <dbReference type="RuleBase" id="RU003465"/>
    </source>
</evidence>
<dbReference type="EC" id="3.1.3.16" evidence="6"/>
<evidence type="ECO:0000259" key="5">
    <source>
        <dbReference type="PROSITE" id="PS51746"/>
    </source>
</evidence>
<dbReference type="InterPro" id="IPR036457">
    <property type="entry name" value="PPM-type-like_dom_sf"/>
</dbReference>
<dbReference type="RefSeq" id="XP_004258334.1">
    <property type="nucleotide sequence ID" value="XM_004258286.1"/>
</dbReference>
<dbReference type="EMBL" id="KB206458">
    <property type="protein sequence ID" value="ELP91563.1"/>
    <property type="molecule type" value="Genomic_DNA"/>
</dbReference>
<evidence type="ECO:0000313" key="7">
    <source>
        <dbReference type="Proteomes" id="UP000014680"/>
    </source>
</evidence>
<evidence type="ECO:0000256" key="3">
    <source>
        <dbReference type="ARBA" id="ARBA00022912"/>
    </source>
</evidence>
<dbReference type="InterPro" id="IPR000222">
    <property type="entry name" value="PP2C_BS"/>
</dbReference>
<keyword evidence="7" id="KW-1185">Reference proteome</keyword>
<protein>
    <submittedName>
        <fullName evidence="6">Protein phosphatase 1K, putative</fullName>
        <ecNumber evidence="6">3.1.3.16</ecNumber>
    </submittedName>
</protein>
<dbReference type="SMART" id="SM00331">
    <property type="entry name" value="PP2C_SIG"/>
    <property type="match status" value="1"/>
</dbReference>
<sequence length="341" mass="37715">MGENNIPYYKDYDEYDNGEVEDKIVFDSEVMSQYLGKNLSKGFGAHNPADLPAMTFCYILNPESEDVIKVNELGVSKYGDPGFEFQEFVLNHIEPSKTLEIAVSQSVGRRAQMEDTVVVDCTSVEGTDVIGVFDGHGGKEAAYYCSDRFVPVYLEKKGDFEDRVKQTTAQLHTETAKDSNSGTTATVVFVDKETIRVAFVGDSPAFVVRNNTLKKVTKDHKATNSDEAKRIQNNGGVILSVLGTKRVNGQIMITRSIGDKELHPPLSTEPEIVSLKRSEVDWLLVMSDGITDVVTEKELGEMVKKSGGLFNLSFDTLKMAYLNDSSDNLTLIAIKVPKQQL</sequence>
<keyword evidence="3 4" id="KW-0904">Protein phosphatase</keyword>
<dbReference type="PROSITE" id="PS01032">
    <property type="entry name" value="PPM_1"/>
    <property type="match status" value="1"/>
</dbReference>
<keyword evidence="1" id="KW-0479">Metal-binding</keyword>
<feature type="domain" description="PPM-type phosphatase" evidence="5">
    <location>
        <begin position="100"/>
        <end position="336"/>
    </location>
</feature>
<dbReference type="VEuPathDB" id="AmoebaDB:EIN_128730"/>
<dbReference type="PROSITE" id="PS51746">
    <property type="entry name" value="PPM_2"/>
    <property type="match status" value="1"/>
</dbReference>
<keyword evidence="2 4" id="KW-0378">Hydrolase</keyword>
<dbReference type="KEGG" id="eiv:EIN_128730"/>
<name>L7FMB9_ENTIV</name>
<evidence type="ECO:0000256" key="1">
    <source>
        <dbReference type="ARBA" id="ARBA00022723"/>
    </source>
</evidence>
<accession>L7FMB9</accession>
<comment type="similarity">
    <text evidence="4">Belongs to the PP2C family.</text>
</comment>